<keyword evidence="4" id="KW-0732">Signal</keyword>
<dbReference type="SMART" id="SM00387">
    <property type="entry name" value="HATPase_c"/>
    <property type="match status" value="1"/>
</dbReference>
<keyword evidence="7" id="KW-1185">Reference proteome</keyword>
<dbReference type="RefSeq" id="WP_116119710.1">
    <property type="nucleotide sequence ID" value="NZ_QUMU01000001.1"/>
</dbReference>
<dbReference type="InterPro" id="IPR013783">
    <property type="entry name" value="Ig-like_fold"/>
</dbReference>
<dbReference type="GO" id="GO:0016301">
    <property type="term" value="F:kinase activity"/>
    <property type="evidence" value="ECO:0007669"/>
    <property type="project" value="UniProtKB-KW"/>
</dbReference>
<evidence type="ECO:0000259" key="5">
    <source>
        <dbReference type="PROSITE" id="PS50109"/>
    </source>
</evidence>
<feature type="signal peptide" evidence="4">
    <location>
        <begin position="1"/>
        <end position="21"/>
    </location>
</feature>
<dbReference type="Gene3D" id="3.30.565.10">
    <property type="entry name" value="Histidine kinase-like ATPase, C-terminal domain"/>
    <property type="match status" value="1"/>
</dbReference>
<comment type="caution">
    <text evidence="6">The sequence shown here is derived from an EMBL/GenBank/DDBJ whole genome shotgun (WGS) entry which is preliminary data.</text>
</comment>
<sequence length="1053" mass="114406">MQWRVVWLLLCWLGPASGAWAREGLPRGEPPFVGVELPEPGRVDVVTQDSEGYLWVATHEGLYRFDGRHFQRVPGAEEACLSGIRELVAGPGGDVWCLAADTLSRWRRGHWQRFELPSRVGWPGQDFALDGQGHAWLLTSRGLFRLREESGCCEPEAAWTGELPRALWVDASGELYVAALGALHQRGTDGQWRTWGATEGLPREQLVGVARDGEGRVWTWGARGTWVLRPGARAFEPGPSVGNELLGVSTALDARGALWWAGSQGLFHQEGEQVHRVEGLPPGWWSHVFVDQEGSPWVAGSAGLFRLAGRGLWHRHGQRQGLPSETPWALERDATGRLWVGTPRGLARATADGWQLEAPLRDTAVRRILPAAGDALWLAADREVWRYEPGTGEVLRLGRAQGLRDAVVQALAWEPPSTLWVGTSTGLFRGTVTGKDVRFAPVELMPHEEPAPVNDLARDGQGRLWAATVRGLFLVEPGGARRFTSAQGLRATWVRLLATRHSGELCVSYEDALGLSCFRPGGASLEGLRHLDRASGLRGNAVHLLGEDVRGRLWVGGDRGVDVLSREAGSPEASHTQADGLPGDDCAPRAFLAEPDGTVWVGTRTGLGQFLGHLETAPAAPPPTLLSRLGAGDGLEPALPGLVLPAEAGPLELEVTALTFSSQHAVEHQSRLVGLEQDFRPLTGSRLRHAGLVPGPYELQVRSRLRHGAWGPVASLPFSVRPPWWRSPWVPAGGLLLLGLAGMSGFRLRQRALQRRNAELKQLVSQRTAELSRAQERVLALEKAALEQRMAGGFAHEMRNALTGAKMLIGRAYRGPQGTSLPADTSEQLMALYLEVRDVLPPGVHASVARRLQEVNARQEELDTVLHDVDSALGRGLAITRQILEYAQLGRQTPGQEPVALGPLVEAVLSESREALVDVALEVRVPDGCEWRGRQEHVYSIVKNLVLNALDALRDKPGGGERRLRVEARWEAEACVLWVEDSGVGIAPEHRAHLFQPFFSTKAHSGTGLGLAMVSRLVSLYGGRIDVQSEPGRGTTFSIRMPHAAASAPTAAG</sequence>
<dbReference type="Pfam" id="PF02518">
    <property type="entry name" value="HATPase_c"/>
    <property type="match status" value="1"/>
</dbReference>
<feature type="chain" id="PRO_5045777502" description="histidine kinase" evidence="4">
    <location>
        <begin position="22"/>
        <end position="1053"/>
    </location>
</feature>
<dbReference type="InterPro" id="IPR005467">
    <property type="entry name" value="His_kinase_dom"/>
</dbReference>
<evidence type="ECO:0000256" key="4">
    <source>
        <dbReference type="SAM" id="SignalP"/>
    </source>
</evidence>
<keyword evidence="6" id="KW-0418">Kinase</keyword>
<gene>
    <name evidence="6" type="ORF">ATI61_101442</name>
</gene>
<evidence type="ECO:0000256" key="1">
    <source>
        <dbReference type="ARBA" id="ARBA00000085"/>
    </source>
</evidence>
<dbReference type="InterPro" id="IPR004358">
    <property type="entry name" value="Sig_transdc_His_kin-like_C"/>
</dbReference>
<dbReference type="SUPFAM" id="SSF63829">
    <property type="entry name" value="Calcium-dependent phosphotriesterase"/>
    <property type="match status" value="3"/>
</dbReference>
<evidence type="ECO:0000313" key="7">
    <source>
        <dbReference type="Proteomes" id="UP000256345"/>
    </source>
</evidence>
<name>A0ABX9KCE3_9BACT</name>
<dbReference type="InterPro" id="IPR015943">
    <property type="entry name" value="WD40/YVTN_repeat-like_dom_sf"/>
</dbReference>
<feature type="domain" description="Histidine kinase" evidence="5">
    <location>
        <begin position="793"/>
        <end position="1045"/>
    </location>
</feature>
<evidence type="ECO:0000256" key="3">
    <source>
        <dbReference type="ARBA" id="ARBA00022553"/>
    </source>
</evidence>
<dbReference type="PANTHER" id="PTHR43547:SF2">
    <property type="entry name" value="HYBRID SIGNAL TRANSDUCTION HISTIDINE KINASE C"/>
    <property type="match status" value="1"/>
</dbReference>
<keyword evidence="6" id="KW-0808">Transferase</keyword>
<proteinExistence type="predicted"/>
<evidence type="ECO:0000256" key="2">
    <source>
        <dbReference type="ARBA" id="ARBA00012438"/>
    </source>
</evidence>
<dbReference type="Proteomes" id="UP000256345">
    <property type="component" value="Unassembled WGS sequence"/>
</dbReference>
<dbReference type="PRINTS" id="PR00344">
    <property type="entry name" value="BCTRLSENSOR"/>
</dbReference>
<dbReference type="PROSITE" id="PS50109">
    <property type="entry name" value="HIS_KIN"/>
    <property type="match status" value="1"/>
</dbReference>
<reference evidence="6 7" key="1">
    <citation type="submission" date="2018-08" db="EMBL/GenBank/DDBJ databases">
        <title>Genomic Encyclopedia of Archaeal and Bacterial Type Strains, Phase II (KMG-II): from individual species to whole genera.</title>
        <authorList>
            <person name="Goeker M."/>
        </authorList>
    </citation>
    <scope>NUCLEOTIDE SEQUENCE [LARGE SCALE GENOMIC DNA]</scope>
    <source>
        <strain evidence="6 7">DSM 2261</strain>
    </source>
</reference>
<dbReference type="InterPro" id="IPR003594">
    <property type="entry name" value="HATPase_dom"/>
</dbReference>
<dbReference type="PANTHER" id="PTHR43547">
    <property type="entry name" value="TWO-COMPONENT HISTIDINE KINASE"/>
    <property type="match status" value="1"/>
</dbReference>
<dbReference type="Gene3D" id="2.60.40.10">
    <property type="entry name" value="Immunoglobulins"/>
    <property type="match status" value="1"/>
</dbReference>
<comment type="catalytic activity">
    <reaction evidence="1">
        <text>ATP + protein L-histidine = ADP + protein N-phospho-L-histidine.</text>
        <dbReference type="EC" id="2.7.13.3"/>
    </reaction>
</comment>
<evidence type="ECO:0000313" key="6">
    <source>
        <dbReference type="EMBL" id="REG37458.1"/>
    </source>
</evidence>
<protein>
    <recommendedName>
        <fullName evidence="2">histidine kinase</fullName>
        <ecNumber evidence="2">2.7.13.3</ecNumber>
    </recommendedName>
</protein>
<dbReference type="InterPro" id="IPR036890">
    <property type="entry name" value="HATPase_C_sf"/>
</dbReference>
<dbReference type="SUPFAM" id="SSF55874">
    <property type="entry name" value="ATPase domain of HSP90 chaperone/DNA topoisomerase II/histidine kinase"/>
    <property type="match status" value="1"/>
</dbReference>
<organism evidence="6 7">
    <name type="scientific">Archangium gephyra</name>
    <dbReference type="NCBI Taxonomy" id="48"/>
    <lineage>
        <taxon>Bacteria</taxon>
        <taxon>Pseudomonadati</taxon>
        <taxon>Myxococcota</taxon>
        <taxon>Myxococcia</taxon>
        <taxon>Myxococcales</taxon>
        <taxon>Cystobacterineae</taxon>
        <taxon>Archangiaceae</taxon>
        <taxon>Archangium</taxon>
    </lineage>
</organism>
<accession>A0ABX9KCE3</accession>
<dbReference type="Gene3D" id="2.130.10.10">
    <property type="entry name" value="YVTN repeat-like/Quinoprotein amine dehydrogenase"/>
    <property type="match status" value="3"/>
</dbReference>
<keyword evidence="3" id="KW-0597">Phosphoprotein</keyword>
<dbReference type="EC" id="2.7.13.3" evidence="2"/>
<dbReference type="EMBL" id="QUMU01000001">
    <property type="protein sequence ID" value="REG37458.1"/>
    <property type="molecule type" value="Genomic_DNA"/>
</dbReference>